<reference evidence="2 3" key="1">
    <citation type="submission" date="2020-08" db="EMBL/GenBank/DDBJ databases">
        <title>Plant Genome Project.</title>
        <authorList>
            <person name="Zhang R.-G."/>
        </authorList>
    </citation>
    <scope>NUCLEOTIDE SEQUENCE [LARGE SCALE GENOMIC DNA]</scope>
    <source>
        <tissue evidence="2">Rhizome</tissue>
    </source>
</reference>
<evidence type="ECO:0000313" key="2">
    <source>
        <dbReference type="EMBL" id="KAG6500879.1"/>
    </source>
</evidence>
<organism evidence="2 3">
    <name type="scientific">Zingiber officinale</name>
    <name type="common">Ginger</name>
    <name type="synonym">Amomum zingiber</name>
    <dbReference type="NCBI Taxonomy" id="94328"/>
    <lineage>
        <taxon>Eukaryota</taxon>
        <taxon>Viridiplantae</taxon>
        <taxon>Streptophyta</taxon>
        <taxon>Embryophyta</taxon>
        <taxon>Tracheophyta</taxon>
        <taxon>Spermatophyta</taxon>
        <taxon>Magnoliopsida</taxon>
        <taxon>Liliopsida</taxon>
        <taxon>Zingiberales</taxon>
        <taxon>Zingiberaceae</taxon>
        <taxon>Zingiber</taxon>
    </lineage>
</organism>
<gene>
    <name evidence="2" type="ORF">ZIOFF_040737</name>
</gene>
<proteinExistence type="predicted"/>
<keyword evidence="1" id="KW-0175">Coiled coil</keyword>
<evidence type="ECO:0000256" key="1">
    <source>
        <dbReference type="SAM" id="Coils"/>
    </source>
</evidence>
<feature type="coiled-coil region" evidence="1">
    <location>
        <begin position="22"/>
        <end position="49"/>
    </location>
</feature>
<comment type="caution">
    <text evidence="2">The sequence shown here is derived from an EMBL/GenBank/DDBJ whole genome shotgun (WGS) entry which is preliminary data.</text>
</comment>
<name>A0A8J5GA50_ZINOF</name>
<sequence>METPANEEALRVRLLLTRLTLVKEEEDSIKIMEEDIKEEDEVIIQIKEEVEIMSSKISFRLTAIIVENMGTKLQIVDTRNSTIVENKQVLLEIMATTLMNMKLYYWPVIVYLHMRTCPTRSVQDKTPEKAWSGRKSTVKHLKIFGCLAYAHVPDKGLKVIQMDDGIFVSQKKYAFDILKRTNSKHFVRDRWHRSEDRIWNQDDSRVLATKPEMANALEALMLYW</sequence>
<dbReference type="AlphaFoldDB" id="A0A8J5GA50"/>
<accession>A0A8J5GA50</accession>
<dbReference type="Proteomes" id="UP000734854">
    <property type="component" value="Unassembled WGS sequence"/>
</dbReference>
<evidence type="ECO:0000313" key="3">
    <source>
        <dbReference type="Proteomes" id="UP000734854"/>
    </source>
</evidence>
<keyword evidence="3" id="KW-1185">Reference proteome</keyword>
<dbReference type="EMBL" id="JACMSC010000011">
    <property type="protein sequence ID" value="KAG6500879.1"/>
    <property type="molecule type" value="Genomic_DNA"/>
</dbReference>
<protein>
    <submittedName>
        <fullName evidence="2">Uncharacterized protein</fullName>
    </submittedName>
</protein>